<feature type="compositionally biased region" description="Low complexity" evidence="1">
    <location>
        <begin position="59"/>
        <end position="94"/>
    </location>
</feature>
<comment type="caution">
    <text evidence="2">The sequence shown here is derived from an EMBL/GenBank/DDBJ whole genome shotgun (WGS) entry which is preliminary data.</text>
</comment>
<dbReference type="OrthoDB" id="3940335at2759"/>
<dbReference type="EMBL" id="AHHD01000233">
    <property type="protein sequence ID" value="EKG17539.1"/>
    <property type="molecule type" value="Genomic_DNA"/>
</dbReference>
<evidence type="ECO:0000313" key="3">
    <source>
        <dbReference type="Proteomes" id="UP000007129"/>
    </source>
</evidence>
<accession>K2S4X5</accession>
<dbReference type="HOGENOM" id="CLU_1677613_0_0_1"/>
<organism evidence="2 3">
    <name type="scientific">Macrophomina phaseolina (strain MS6)</name>
    <name type="common">Charcoal rot fungus</name>
    <dbReference type="NCBI Taxonomy" id="1126212"/>
    <lineage>
        <taxon>Eukaryota</taxon>
        <taxon>Fungi</taxon>
        <taxon>Dikarya</taxon>
        <taxon>Ascomycota</taxon>
        <taxon>Pezizomycotina</taxon>
        <taxon>Dothideomycetes</taxon>
        <taxon>Dothideomycetes incertae sedis</taxon>
        <taxon>Botryosphaeriales</taxon>
        <taxon>Botryosphaeriaceae</taxon>
        <taxon>Macrophomina</taxon>
    </lineage>
</organism>
<feature type="compositionally biased region" description="Low complexity" evidence="1">
    <location>
        <begin position="20"/>
        <end position="33"/>
    </location>
</feature>
<name>K2S4X5_MACPH</name>
<dbReference type="InParanoid" id="K2S4X5"/>
<gene>
    <name evidence="2" type="ORF">MPH_05230</name>
</gene>
<feature type="region of interest" description="Disordered" evidence="1">
    <location>
        <begin position="1"/>
        <end position="98"/>
    </location>
</feature>
<dbReference type="Proteomes" id="UP000007129">
    <property type="component" value="Unassembled WGS sequence"/>
</dbReference>
<evidence type="ECO:0000256" key="1">
    <source>
        <dbReference type="SAM" id="MobiDB-lite"/>
    </source>
</evidence>
<dbReference type="AlphaFoldDB" id="K2S4X5"/>
<dbReference type="VEuPathDB" id="FungiDB:MPH_05230"/>
<protein>
    <submittedName>
        <fullName evidence="2">Uncharacterized protein</fullName>
    </submittedName>
</protein>
<proteinExistence type="predicted"/>
<evidence type="ECO:0000313" key="2">
    <source>
        <dbReference type="EMBL" id="EKG17539.1"/>
    </source>
</evidence>
<sequence>MPRHTFRLPSLHRLNTKDLAAPPTAITTSTSSTGNSHGYQPLTTPPLAATNSHHRHSDSTTLSPSSTTSSVPASFTSNNSSSSSSSSGSSSSTSRIRHLLALRRKQSRINIEREIADEHERFGGGFLSVMEPRPGVARGDGGAGGVVMGGIFEVLGSGR</sequence>
<reference evidence="2 3" key="1">
    <citation type="journal article" date="2012" name="BMC Genomics">
        <title>Tools to kill: Genome of one of the most destructive plant pathogenic fungi Macrophomina phaseolina.</title>
        <authorList>
            <person name="Islam M.S."/>
            <person name="Haque M.S."/>
            <person name="Islam M.M."/>
            <person name="Emdad E.M."/>
            <person name="Halim A."/>
            <person name="Hossen Q.M.M."/>
            <person name="Hossain M.Z."/>
            <person name="Ahmed B."/>
            <person name="Rahim S."/>
            <person name="Rahman M.S."/>
            <person name="Alam M.M."/>
            <person name="Hou S."/>
            <person name="Wan X."/>
            <person name="Saito J.A."/>
            <person name="Alam M."/>
        </authorList>
    </citation>
    <scope>NUCLEOTIDE SEQUENCE [LARGE SCALE GENOMIC DNA]</scope>
    <source>
        <strain evidence="2 3">MS6</strain>
    </source>
</reference>